<dbReference type="SUPFAM" id="SSF51182">
    <property type="entry name" value="RmlC-like cupins"/>
    <property type="match status" value="1"/>
</dbReference>
<dbReference type="Proteomes" id="UP000182544">
    <property type="component" value="Unassembled WGS sequence"/>
</dbReference>
<dbReference type="GO" id="GO:0006094">
    <property type="term" value="P:gluconeogenesis"/>
    <property type="evidence" value="ECO:0007669"/>
    <property type="project" value="UniProtKB-KW"/>
</dbReference>
<dbReference type="InterPro" id="IPR011051">
    <property type="entry name" value="RmlC_Cupin_sf"/>
</dbReference>
<gene>
    <name evidence="8" type="ORF">SAMN05428642_103198</name>
</gene>
<protein>
    <recommendedName>
        <fullName evidence="3">glucose-6-phosphate isomerase</fullName>
        <ecNumber evidence="3">5.3.1.9</ecNumber>
    </recommendedName>
</protein>
<evidence type="ECO:0000256" key="1">
    <source>
        <dbReference type="ARBA" id="ARBA00004926"/>
    </source>
</evidence>
<evidence type="ECO:0000256" key="3">
    <source>
        <dbReference type="ARBA" id="ARBA00011952"/>
    </source>
</evidence>
<dbReference type="GO" id="GO:0006096">
    <property type="term" value="P:glycolytic process"/>
    <property type="evidence" value="ECO:0007669"/>
    <property type="project" value="UniProtKB-UniPathway"/>
</dbReference>
<evidence type="ECO:0000256" key="2">
    <source>
        <dbReference type="ARBA" id="ARBA00006542"/>
    </source>
</evidence>
<evidence type="ECO:0000256" key="4">
    <source>
        <dbReference type="ARBA" id="ARBA00022432"/>
    </source>
</evidence>
<dbReference type="GO" id="GO:0005737">
    <property type="term" value="C:cytoplasm"/>
    <property type="evidence" value="ECO:0007669"/>
    <property type="project" value="InterPro"/>
</dbReference>
<dbReference type="Gene3D" id="2.60.120.10">
    <property type="entry name" value="Jelly Rolls"/>
    <property type="match status" value="1"/>
</dbReference>
<evidence type="ECO:0000259" key="7">
    <source>
        <dbReference type="Pfam" id="PF06560"/>
    </source>
</evidence>
<keyword evidence="9" id="KW-1185">Reference proteome</keyword>
<sequence length="261" mass="30045">MEKFKSGLNIISQTSPLGFKYGEDCFGPEIENRKLKDIRKSLMDINCDGPDIVYSIAMDVGKKEHYQKLKEQHLLFGIVTYAKGKLGKEPIRSQGHIHKKSTYGQGWSTPEVYQIWSGKAVIYMQEYADDNPGKCYAVFAEVGDIIIVPPEWAHATISADVETPLTFGAWCDLEYGFEYDKIRAHNGLAWFPLILDTGELTWVGNDNYEKSTLIIKSPNNYDEFGIEEKKSIYKQYEENNDLFLFVPKPYLKKEIWRNFIP</sequence>
<feature type="domain" description="Glucose-6-phosphate isomerase prokaryote" evidence="7">
    <location>
        <begin position="50"/>
        <end position="208"/>
    </location>
</feature>
<evidence type="ECO:0000313" key="9">
    <source>
        <dbReference type="Proteomes" id="UP000182544"/>
    </source>
</evidence>
<evidence type="ECO:0000313" key="8">
    <source>
        <dbReference type="EMBL" id="SFZ93551.1"/>
    </source>
</evidence>
<evidence type="ECO:0000256" key="5">
    <source>
        <dbReference type="ARBA" id="ARBA00023152"/>
    </source>
</evidence>
<dbReference type="GO" id="GO:0004347">
    <property type="term" value="F:glucose-6-phosphate isomerase activity"/>
    <property type="evidence" value="ECO:0007669"/>
    <property type="project" value="UniProtKB-EC"/>
</dbReference>
<evidence type="ECO:0000256" key="6">
    <source>
        <dbReference type="ARBA" id="ARBA00029321"/>
    </source>
</evidence>
<dbReference type="RefSeq" id="WP_072402835.1">
    <property type="nucleotide sequence ID" value="NZ_FPKV01000003.1"/>
</dbReference>
<reference evidence="8 9" key="1">
    <citation type="submission" date="2016-10" db="EMBL/GenBank/DDBJ databases">
        <authorList>
            <person name="de Groot N.N."/>
        </authorList>
    </citation>
    <scope>NUCLEOTIDE SEQUENCE [LARGE SCALE GENOMIC DNA]</scope>
    <source>
        <strain evidence="8 9">DSM 18180</strain>
    </source>
</reference>
<dbReference type="InterPro" id="IPR014710">
    <property type="entry name" value="RmlC-like_jellyroll"/>
</dbReference>
<dbReference type="EMBL" id="FPKV01000003">
    <property type="protein sequence ID" value="SFZ93551.1"/>
    <property type="molecule type" value="Genomic_DNA"/>
</dbReference>
<comment type="catalytic activity">
    <reaction evidence="6">
        <text>alpha-D-glucose 6-phosphate = beta-D-fructose 6-phosphate</text>
        <dbReference type="Rhea" id="RHEA:11816"/>
        <dbReference type="ChEBI" id="CHEBI:57634"/>
        <dbReference type="ChEBI" id="CHEBI:58225"/>
        <dbReference type="EC" id="5.3.1.9"/>
    </reaction>
</comment>
<dbReference type="EC" id="5.3.1.9" evidence="3"/>
<dbReference type="AlphaFoldDB" id="A0A1K2IMF6"/>
<name>A0A1K2IMF6_9FLAO</name>
<dbReference type="Pfam" id="PF06560">
    <property type="entry name" value="GPI"/>
    <property type="match status" value="1"/>
</dbReference>
<keyword evidence="4" id="KW-0312">Gluconeogenesis</keyword>
<accession>A0A1K2IMF6</accession>
<proteinExistence type="inferred from homology"/>
<dbReference type="InterPro" id="IPR010551">
    <property type="entry name" value="G6P_isomerase_prok"/>
</dbReference>
<comment type="similarity">
    <text evidence="2">Belongs to the archaeal-type GPI family.</text>
</comment>
<keyword evidence="8" id="KW-0413">Isomerase</keyword>
<dbReference type="STRING" id="369401.SAMN05428642_103198"/>
<dbReference type="OrthoDB" id="1647241at2"/>
<dbReference type="UniPathway" id="UPA00109">
    <property type="reaction ID" value="UER00181"/>
</dbReference>
<comment type="pathway">
    <text evidence="1">Carbohydrate degradation; glycolysis; D-glyceraldehyde 3-phosphate and glycerone phosphate from D-glucose: step 2/4.</text>
</comment>
<keyword evidence="5" id="KW-0324">Glycolysis</keyword>
<organism evidence="8 9">
    <name type="scientific">Flaviramulus basaltis</name>
    <dbReference type="NCBI Taxonomy" id="369401"/>
    <lineage>
        <taxon>Bacteria</taxon>
        <taxon>Pseudomonadati</taxon>
        <taxon>Bacteroidota</taxon>
        <taxon>Flavobacteriia</taxon>
        <taxon>Flavobacteriales</taxon>
        <taxon>Flavobacteriaceae</taxon>
        <taxon>Flaviramulus</taxon>
    </lineage>
</organism>